<dbReference type="SMART" id="SM00487">
    <property type="entry name" value="DEXDc"/>
    <property type="match status" value="1"/>
</dbReference>
<dbReference type="EMBL" id="UOGJ01000056">
    <property type="protein sequence ID" value="VAX35476.1"/>
    <property type="molecule type" value="Genomic_DNA"/>
</dbReference>
<dbReference type="GO" id="GO:0005524">
    <property type="term" value="F:ATP binding"/>
    <property type="evidence" value="ECO:0007669"/>
    <property type="project" value="UniProtKB-KW"/>
</dbReference>
<dbReference type="PANTHER" id="PTHR47962:SF5">
    <property type="entry name" value="ATP-DEPENDENT HELICASE LHR-RELATED"/>
    <property type="match status" value="1"/>
</dbReference>
<dbReference type="SUPFAM" id="SSF109604">
    <property type="entry name" value="HD-domain/PDEase-like"/>
    <property type="match status" value="1"/>
</dbReference>
<dbReference type="SUPFAM" id="SSF52540">
    <property type="entry name" value="P-loop containing nucleoside triphosphate hydrolases"/>
    <property type="match status" value="1"/>
</dbReference>
<dbReference type="NCBIfam" id="TIGR01587">
    <property type="entry name" value="cas3_core"/>
    <property type="match status" value="1"/>
</dbReference>
<dbReference type="InterPro" id="IPR027417">
    <property type="entry name" value="P-loop_NTPase"/>
</dbReference>
<keyword evidence="8" id="KW-0067">ATP-binding</keyword>
<reference evidence="12" key="1">
    <citation type="submission" date="2018-06" db="EMBL/GenBank/DDBJ databases">
        <authorList>
            <person name="Zhirakovskaya E."/>
        </authorList>
    </citation>
    <scope>NUCLEOTIDE SEQUENCE</scope>
</reference>
<dbReference type="GO" id="GO:0051607">
    <property type="term" value="P:defense response to virus"/>
    <property type="evidence" value="ECO:0007669"/>
    <property type="project" value="UniProtKB-KW"/>
</dbReference>
<dbReference type="NCBIfam" id="TIGR01596">
    <property type="entry name" value="cas3_HD"/>
    <property type="match status" value="1"/>
</dbReference>
<keyword evidence="6" id="KW-0378">Hydrolase</keyword>
<dbReference type="GO" id="GO:0004518">
    <property type="term" value="F:nuclease activity"/>
    <property type="evidence" value="ECO:0007669"/>
    <property type="project" value="UniProtKB-KW"/>
</dbReference>
<dbReference type="CDD" id="cd17930">
    <property type="entry name" value="DEXHc_cas3"/>
    <property type="match status" value="1"/>
</dbReference>
<evidence type="ECO:0000256" key="7">
    <source>
        <dbReference type="ARBA" id="ARBA00022806"/>
    </source>
</evidence>
<dbReference type="CDD" id="cd09641">
    <property type="entry name" value="Cas3''_I"/>
    <property type="match status" value="1"/>
</dbReference>
<dbReference type="Gene3D" id="1.10.3210.30">
    <property type="match status" value="1"/>
</dbReference>
<dbReference type="InterPro" id="IPR006483">
    <property type="entry name" value="CRISPR-assoc_Cas3_HD"/>
</dbReference>
<dbReference type="Gene3D" id="3.40.50.300">
    <property type="entry name" value="P-loop containing nucleotide triphosphate hydrolases"/>
    <property type="match status" value="2"/>
</dbReference>
<dbReference type="Pfam" id="PF22590">
    <property type="entry name" value="Cas3-like_C_2"/>
    <property type="match status" value="1"/>
</dbReference>
<dbReference type="InterPro" id="IPR052511">
    <property type="entry name" value="ATP-dep_Helicase"/>
</dbReference>
<proteinExistence type="inferred from homology"/>
<organism evidence="12">
    <name type="scientific">hydrothermal vent metagenome</name>
    <dbReference type="NCBI Taxonomy" id="652676"/>
    <lineage>
        <taxon>unclassified sequences</taxon>
        <taxon>metagenomes</taxon>
        <taxon>ecological metagenomes</taxon>
    </lineage>
</organism>
<evidence type="ECO:0000256" key="5">
    <source>
        <dbReference type="ARBA" id="ARBA00022741"/>
    </source>
</evidence>
<keyword evidence="7" id="KW-0347">Helicase</keyword>
<dbReference type="GO" id="GO:0046872">
    <property type="term" value="F:metal ion binding"/>
    <property type="evidence" value="ECO:0007669"/>
    <property type="project" value="UniProtKB-KW"/>
</dbReference>
<gene>
    <name evidence="12" type="ORF">MNBD_UNCLBAC01-750</name>
</gene>
<feature type="domain" description="HD Cas3-type" evidence="11">
    <location>
        <begin position="12"/>
        <end position="178"/>
    </location>
</feature>
<evidence type="ECO:0000256" key="2">
    <source>
        <dbReference type="ARBA" id="ARBA00009046"/>
    </source>
</evidence>
<dbReference type="InterPro" id="IPR014001">
    <property type="entry name" value="Helicase_ATP-bd"/>
</dbReference>
<keyword evidence="5" id="KW-0547">Nucleotide-binding</keyword>
<dbReference type="PROSITE" id="PS51643">
    <property type="entry name" value="HD_CAS3"/>
    <property type="match status" value="1"/>
</dbReference>
<evidence type="ECO:0000259" key="10">
    <source>
        <dbReference type="PROSITE" id="PS51192"/>
    </source>
</evidence>
<evidence type="ECO:0000256" key="4">
    <source>
        <dbReference type="ARBA" id="ARBA00022723"/>
    </source>
</evidence>
<evidence type="ECO:0000256" key="8">
    <source>
        <dbReference type="ARBA" id="ARBA00022840"/>
    </source>
</evidence>
<dbReference type="GO" id="GO:0016887">
    <property type="term" value="F:ATP hydrolysis activity"/>
    <property type="evidence" value="ECO:0007669"/>
    <property type="project" value="TreeGrafter"/>
</dbReference>
<keyword evidence="9" id="KW-0051">Antiviral defense</keyword>
<feature type="domain" description="Helicase ATP-binding" evidence="10">
    <location>
        <begin position="234"/>
        <end position="413"/>
    </location>
</feature>
<keyword evidence="4" id="KW-0479">Metal-binding</keyword>
<dbReference type="PANTHER" id="PTHR47962">
    <property type="entry name" value="ATP-DEPENDENT HELICASE LHR-RELATED-RELATED"/>
    <property type="match status" value="1"/>
</dbReference>
<dbReference type="PROSITE" id="PS51192">
    <property type="entry name" value="HELICASE_ATP_BIND_1"/>
    <property type="match status" value="1"/>
</dbReference>
<dbReference type="InterPro" id="IPR038257">
    <property type="entry name" value="CRISPR-assoc_Cas3_HD_sf"/>
</dbReference>
<evidence type="ECO:0000259" key="11">
    <source>
        <dbReference type="PROSITE" id="PS51643"/>
    </source>
</evidence>
<evidence type="ECO:0000256" key="1">
    <source>
        <dbReference type="ARBA" id="ARBA00006847"/>
    </source>
</evidence>
<dbReference type="GO" id="GO:0004386">
    <property type="term" value="F:helicase activity"/>
    <property type="evidence" value="ECO:0007669"/>
    <property type="project" value="UniProtKB-KW"/>
</dbReference>
<sequence>MKYYAHSLENKPVKEWQLLQQHLENVAVVAQEFASEFKAGDWAYLAGIWHDRGKGSKEFQAYIRQANNVIDSFKKYYQGRVDHSSFGAQQVFKESEQTGKLLAYIIAGHHSGLMNWQQDAAHGLKYRLNKKVCSVEFQMECQNFSIKLPFQPEKDYFGFQLQFFVRMLFSCQVDADFLDTEKFMNPDMFKQRENKFTMGVLNKNFWNKFDVLRVCAEKTEVNKIRERVLKDCLSSAEKNTGLFSLTVPTGGGKTLASMAFALKHAEKYGKRRIIYVIPFTSIIEQNAKVFRDVLGDDAVLEHHCNFVDDAADRITKLRTENWDAPVVVTTNVQFFDSFFANRTSKCRKLHNISNSVIIFDEIQAIPIEKLRPCLEVIRELSLNYGVSSVLCSATQPAINKSDDFKEGLEAIREIASDVAGLFQKLKRTEVTSIGKQNNEEISERIKKHNQILCVVSTRKQAKNIFQNTGNHSDHYHLSALMYPAHRTRVLAEIKHKLKNEQTCRVVSTQLIEAGVDVDFPVVIRSIAGMDSIAQAAGRCNREGLIERGNVFVFEPDEGVPAGYFRQTAQCAEKLFDRFKGRLLSPECIKEYFLDYYWLNQDRMDKDGIGSICKGASQGNIQFEDLAKFRMIKSATEPIVIAVEKEAEDLVRQLPHVKYLSGILRKLQKYTVQVYPYQLNELGRYLEVVGGVRILRFKSLYDEKTGLCLDVPEYLDPEEVIC</sequence>
<name>A0A3B1CXT0_9ZZZZ</name>
<dbReference type="GO" id="GO:0003677">
    <property type="term" value="F:DNA binding"/>
    <property type="evidence" value="ECO:0007669"/>
    <property type="project" value="TreeGrafter"/>
</dbReference>
<evidence type="ECO:0000313" key="12">
    <source>
        <dbReference type="EMBL" id="VAX35476.1"/>
    </source>
</evidence>
<dbReference type="InterPro" id="IPR011545">
    <property type="entry name" value="DEAD/DEAH_box_helicase_dom"/>
</dbReference>
<dbReference type="InterPro" id="IPR006474">
    <property type="entry name" value="Helicase_Cas3_CRISPR-ass_core"/>
</dbReference>
<keyword evidence="3" id="KW-0540">Nuclease</keyword>
<dbReference type="AlphaFoldDB" id="A0A3B1CXT0"/>
<protein>
    <submittedName>
        <fullName evidence="12">CRISPR-associated helicase Cas3</fullName>
    </submittedName>
</protein>
<dbReference type="Pfam" id="PF18019">
    <property type="entry name" value="Cas3_HD"/>
    <property type="match status" value="1"/>
</dbReference>
<dbReference type="InterPro" id="IPR054712">
    <property type="entry name" value="Cas3-like_dom"/>
</dbReference>
<comment type="similarity">
    <text evidence="2">In the central section; belongs to the CRISPR-associated helicase Cas3 family.</text>
</comment>
<evidence type="ECO:0000256" key="3">
    <source>
        <dbReference type="ARBA" id="ARBA00022722"/>
    </source>
</evidence>
<evidence type="ECO:0000256" key="6">
    <source>
        <dbReference type="ARBA" id="ARBA00022801"/>
    </source>
</evidence>
<accession>A0A3B1CXT0</accession>
<evidence type="ECO:0000256" key="9">
    <source>
        <dbReference type="ARBA" id="ARBA00023118"/>
    </source>
</evidence>
<dbReference type="Pfam" id="PF00270">
    <property type="entry name" value="DEAD"/>
    <property type="match status" value="1"/>
</dbReference>
<comment type="similarity">
    <text evidence="1">In the N-terminal section; belongs to the CRISPR-associated nuclease Cas3-HD family.</text>
</comment>